<keyword evidence="2" id="KW-1185">Reference proteome</keyword>
<sequence length="68" mass="8248">MIKIRTSERLSQKYFLRKINISPLYAHYYPQDIFKKGDLNGRFFQVLRPVFLKFHNLSTELYTLSTNF</sequence>
<dbReference type="AlphaFoldDB" id="A0A1G7QXM2"/>
<accession>A0A1G7QXM2</accession>
<protein>
    <submittedName>
        <fullName evidence="1">Uncharacterized protein</fullName>
    </submittedName>
</protein>
<reference evidence="1 2" key="1">
    <citation type="submission" date="2016-10" db="EMBL/GenBank/DDBJ databases">
        <authorList>
            <person name="de Groot N.N."/>
        </authorList>
    </citation>
    <scope>NUCLEOTIDE SEQUENCE [LARGE SCALE GENOMIC DNA]</scope>
    <source>
        <strain evidence="1 2">DSM 28129</strain>
    </source>
</reference>
<name>A0A1G7QXM2_9BACL</name>
<dbReference type="STRING" id="670482.SAMN04488542_1248"/>
<evidence type="ECO:0000313" key="2">
    <source>
        <dbReference type="Proteomes" id="UP000198972"/>
    </source>
</evidence>
<dbReference type="EMBL" id="FNBG01000024">
    <property type="protein sequence ID" value="SDG03257.1"/>
    <property type="molecule type" value="Genomic_DNA"/>
</dbReference>
<dbReference type="Proteomes" id="UP000198972">
    <property type="component" value="Unassembled WGS sequence"/>
</dbReference>
<organism evidence="1 2">
    <name type="scientific">Fontibacillus panacisegetis</name>
    <dbReference type="NCBI Taxonomy" id="670482"/>
    <lineage>
        <taxon>Bacteria</taxon>
        <taxon>Bacillati</taxon>
        <taxon>Bacillota</taxon>
        <taxon>Bacilli</taxon>
        <taxon>Bacillales</taxon>
        <taxon>Paenibacillaceae</taxon>
        <taxon>Fontibacillus</taxon>
    </lineage>
</organism>
<gene>
    <name evidence="1" type="ORF">SAMN04488542_1248</name>
</gene>
<evidence type="ECO:0000313" key="1">
    <source>
        <dbReference type="EMBL" id="SDG03257.1"/>
    </source>
</evidence>
<proteinExistence type="predicted"/>